<dbReference type="RefSeq" id="WP_231327535.1">
    <property type="nucleotide sequence ID" value="NZ_CP088156.1"/>
</dbReference>
<protein>
    <submittedName>
        <fullName evidence="1">Uncharacterized protein</fullName>
    </submittedName>
</protein>
<dbReference type="Proteomes" id="UP001431010">
    <property type="component" value="Chromosome"/>
</dbReference>
<dbReference type="EMBL" id="CP088156">
    <property type="protein sequence ID" value="UFZ08086.1"/>
    <property type="molecule type" value="Genomic_DNA"/>
</dbReference>
<reference evidence="1" key="1">
    <citation type="journal article" date="2024" name="Antonie Van Leeuwenhoek">
        <title>Bradyrhizobium ontarionense sp. nov., a novel bacterial symbiont isolated from Aeschynomene indica (Indian jointvetch), harbours photosynthesis, nitrogen fixation and nitrous oxide (N2O) reductase genes.</title>
        <authorList>
            <person name="Bromfield E.S.P."/>
            <person name="Cloutier S."/>
        </authorList>
    </citation>
    <scope>NUCLEOTIDE SEQUENCE</scope>
    <source>
        <strain evidence="1">A19</strain>
    </source>
</reference>
<proteinExistence type="predicted"/>
<gene>
    <name evidence="1" type="ORF">LQG66_18120</name>
</gene>
<name>A0ABY3RKU0_9BRAD</name>
<keyword evidence="2" id="KW-1185">Reference proteome</keyword>
<sequence length="101" mass="10718">MAGAHPGCELMLSRHAVPHSRRGSISRHRLAGPRPEAGVFALPTLLSGTEALSRGSQDDLVDPYLTALSYFNAPGELGGARRTVDDEAQGLPICRGEVIQN</sequence>
<evidence type="ECO:0000313" key="1">
    <source>
        <dbReference type="EMBL" id="UFZ08086.1"/>
    </source>
</evidence>
<organism evidence="1 2">
    <name type="scientific">Bradyrhizobium ontarionense</name>
    <dbReference type="NCBI Taxonomy" id="2898149"/>
    <lineage>
        <taxon>Bacteria</taxon>
        <taxon>Pseudomonadati</taxon>
        <taxon>Pseudomonadota</taxon>
        <taxon>Alphaproteobacteria</taxon>
        <taxon>Hyphomicrobiales</taxon>
        <taxon>Nitrobacteraceae</taxon>
        <taxon>Bradyrhizobium</taxon>
    </lineage>
</organism>
<accession>A0ABY3RKU0</accession>
<evidence type="ECO:0000313" key="2">
    <source>
        <dbReference type="Proteomes" id="UP001431010"/>
    </source>
</evidence>